<name>A0A4Y2TQS9_ARAVE</name>
<protein>
    <submittedName>
        <fullName evidence="2">Uncharacterized protein</fullName>
    </submittedName>
</protein>
<accession>A0A4Y2TQS9</accession>
<feature type="region of interest" description="Disordered" evidence="1">
    <location>
        <begin position="77"/>
        <end position="96"/>
    </location>
</feature>
<dbReference type="AlphaFoldDB" id="A0A4Y2TQS9"/>
<gene>
    <name evidence="2" type="ORF">AVEN_228701_1</name>
</gene>
<evidence type="ECO:0000313" key="3">
    <source>
        <dbReference type="Proteomes" id="UP000499080"/>
    </source>
</evidence>
<sequence length="130" mass="13671">MTNNKLIVNVPFWGCILVPPVGGFALTAEPNPTGKLEALPQYLEAHTAGASATNLAATPGGRHLTHVRLLHQAHMHSGSSGRIAGSSPAPPDSKQSPYRATRIHVLCAMLSQVSTSADLILSKYSFEACS</sequence>
<dbReference type="Proteomes" id="UP000499080">
    <property type="component" value="Unassembled WGS sequence"/>
</dbReference>
<keyword evidence="3" id="KW-1185">Reference proteome</keyword>
<evidence type="ECO:0000313" key="2">
    <source>
        <dbReference type="EMBL" id="GBO02993.1"/>
    </source>
</evidence>
<reference evidence="2 3" key="1">
    <citation type="journal article" date="2019" name="Sci. Rep.">
        <title>Orb-weaving spider Araneus ventricosus genome elucidates the spidroin gene catalogue.</title>
        <authorList>
            <person name="Kono N."/>
            <person name="Nakamura H."/>
            <person name="Ohtoshi R."/>
            <person name="Moran D.A.P."/>
            <person name="Shinohara A."/>
            <person name="Yoshida Y."/>
            <person name="Fujiwara M."/>
            <person name="Mori M."/>
            <person name="Tomita M."/>
            <person name="Arakawa K."/>
        </authorList>
    </citation>
    <scope>NUCLEOTIDE SEQUENCE [LARGE SCALE GENOMIC DNA]</scope>
</reference>
<organism evidence="2 3">
    <name type="scientific">Araneus ventricosus</name>
    <name type="common">Orbweaver spider</name>
    <name type="synonym">Epeira ventricosa</name>
    <dbReference type="NCBI Taxonomy" id="182803"/>
    <lineage>
        <taxon>Eukaryota</taxon>
        <taxon>Metazoa</taxon>
        <taxon>Ecdysozoa</taxon>
        <taxon>Arthropoda</taxon>
        <taxon>Chelicerata</taxon>
        <taxon>Arachnida</taxon>
        <taxon>Araneae</taxon>
        <taxon>Araneomorphae</taxon>
        <taxon>Entelegynae</taxon>
        <taxon>Araneoidea</taxon>
        <taxon>Araneidae</taxon>
        <taxon>Araneus</taxon>
    </lineage>
</organism>
<proteinExistence type="predicted"/>
<dbReference type="EMBL" id="BGPR01030451">
    <property type="protein sequence ID" value="GBO02993.1"/>
    <property type="molecule type" value="Genomic_DNA"/>
</dbReference>
<comment type="caution">
    <text evidence="2">The sequence shown here is derived from an EMBL/GenBank/DDBJ whole genome shotgun (WGS) entry which is preliminary data.</text>
</comment>
<evidence type="ECO:0000256" key="1">
    <source>
        <dbReference type="SAM" id="MobiDB-lite"/>
    </source>
</evidence>